<dbReference type="AlphaFoldDB" id="A0AAJ6B3Z4"/>
<proteinExistence type="predicted"/>
<evidence type="ECO:0000313" key="1">
    <source>
        <dbReference type="EMBL" id="WEK14780.1"/>
    </source>
</evidence>
<gene>
    <name evidence="1" type="ORF">P0Y48_06210</name>
</gene>
<evidence type="ECO:0000313" key="2">
    <source>
        <dbReference type="Proteomes" id="UP001213972"/>
    </source>
</evidence>
<dbReference type="Proteomes" id="UP001213972">
    <property type="component" value="Chromosome"/>
</dbReference>
<sequence length="51" mass="5234">MSARGAARAAEEICAAEVASARFVLRNADLLRNDVPTASSPHAYEGTSASA</sequence>
<name>A0AAJ6B3Z4_9MICO</name>
<reference evidence="1" key="1">
    <citation type="submission" date="2023-03" db="EMBL/GenBank/DDBJ databases">
        <title>Andean soil-derived lignocellulolytic bacterial consortium as a source of novel taxa and putative plastic-active enzymes.</title>
        <authorList>
            <person name="Diaz-Garcia L."/>
            <person name="Chuvochina M."/>
            <person name="Feuerriegel G."/>
            <person name="Bunk B."/>
            <person name="Sproer C."/>
            <person name="Streit W.R."/>
            <person name="Rodriguez L.M."/>
            <person name="Overmann J."/>
            <person name="Jimenez D.J."/>
        </authorList>
    </citation>
    <scope>NUCLEOTIDE SEQUENCE</scope>
    <source>
        <strain evidence="1">MAG 4610</strain>
    </source>
</reference>
<protein>
    <submittedName>
        <fullName evidence="1">Uncharacterized protein</fullName>
    </submittedName>
</protein>
<accession>A0AAJ6B3Z4</accession>
<organism evidence="1 2">
    <name type="scientific">Candidatus Microbacterium phytovorans</name>
    <dbReference type="NCBI Taxonomy" id="3121374"/>
    <lineage>
        <taxon>Bacteria</taxon>
        <taxon>Bacillati</taxon>
        <taxon>Actinomycetota</taxon>
        <taxon>Actinomycetes</taxon>
        <taxon>Micrococcales</taxon>
        <taxon>Microbacteriaceae</taxon>
        <taxon>Microbacterium</taxon>
    </lineage>
</organism>
<dbReference type="EMBL" id="CP119321">
    <property type="protein sequence ID" value="WEK14780.1"/>
    <property type="molecule type" value="Genomic_DNA"/>
</dbReference>